<dbReference type="KEGG" id="lpf:lpl0207"/>
<evidence type="ECO:0008006" key="4">
    <source>
        <dbReference type="Google" id="ProtNLM"/>
    </source>
</evidence>
<reference evidence="2 3" key="1">
    <citation type="journal article" date="2004" name="Nat. Genet.">
        <title>Evidence in the Legionella pneumophila genome for exploitation of host cell functions and high genome plasticity.</title>
        <authorList>
            <person name="Cazalet C."/>
            <person name="Rusniok C."/>
            <person name="Bruggemann H."/>
            <person name="Zidane N."/>
            <person name="Magnier A."/>
            <person name="Ma L."/>
            <person name="Tichit M."/>
            <person name="Jarraud S."/>
            <person name="Bouchier C."/>
            <person name="Vandenesch F."/>
            <person name="Kunst F."/>
            <person name="Etienne J."/>
            <person name="Glaser P."/>
            <person name="Buchrieser C."/>
        </authorList>
    </citation>
    <scope>NUCLEOTIDE SEQUENCE [LARGE SCALE GENOMIC DNA]</scope>
    <source>
        <strain evidence="2 3">Lens</strain>
    </source>
</reference>
<dbReference type="HOGENOM" id="CLU_074083_0_0_6"/>
<gene>
    <name evidence="2" type="ordered locus">lpl0207</name>
</gene>
<dbReference type="Proteomes" id="UP000002517">
    <property type="component" value="Chromosome"/>
</dbReference>
<dbReference type="InterPro" id="IPR046157">
    <property type="entry name" value="DUF6159"/>
</dbReference>
<accession>Q5X022</accession>
<name>Q5X022_LEGPL</name>
<evidence type="ECO:0000313" key="2">
    <source>
        <dbReference type="EMBL" id="CAH14436.1"/>
    </source>
</evidence>
<feature type="transmembrane region" description="Helical" evidence="1">
    <location>
        <begin position="147"/>
        <end position="170"/>
    </location>
</feature>
<keyword evidence="1" id="KW-0472">Membrane</keyword>
<proteinExistence type="predicted"/>
<feature type="transmembrane region" description="Helical" evidence="1">
    <location>
        <begin position="64"/>
        <end position="97"/>
    </location>
</feature>
<feature type="transmembrane region" description="Helical" evidence="1">
    <location>
        <begin position="191"/>
        <end position="215"/>
    </location>
</feature>
<dbReference type="EMBL" id="CR628337">
    <property type="protein sequence ID" value="CAH14436.1"/>
    <property type="molecule type" value="Genomic_DNA"/>
</dbReference>
<protein>
    <recommendedName>
        <fullName evidence="4">Glycerophosphoryl diester phosphodiesterase membrane domain-containing protein</fullName>
    </recommendedName>
</protein>
<dbReference type="AlphaFoldDB" id="Q5X022"/>
<dbReference type="LegioList" id="lpl0207"/>
<keyword evidence="1" id="KW-1133">Transmembrane helix</keyword>
<feature type="transmembrane region" description="Helical" evidence="1">
    <location>
        <begin position="27"/>
        <end position="52"/>
    </location>
</feature>
<evidence type="ECO:0000313" key="3">
    <source>
        <dbReference type="Proteomes" id="UP000002517"/>
    </source>
</evidence>
<sequence>MTILNSFIRGSKFIKFSAAFLLQNKDLLIFPFLSFIASIAFIGLCIVGGTLIYEWLSKMGQAGIIMGILLLVIAYFVLSFIILYFTTSLYVCTLLRLSGKHASLKKGMVESAKKWKNLIGWSLLSTTVGFILQALESLNETIADILSFFFGLSWAVASYFVLPILITENIGPIKAIKRGAMIFGKGWRKAISVNFVLSIFILSIWGLIALIIHFSSDVDFNLLTEKMTIGILSAVVVFTIIVGRVFNTIITSGLYLNLIKKESVLGLDQSLAETAFREKKEYR</sequence>
<keyword evidence="1" id="KW-0812">Transmembrane</keyword>
<feature type="transmembrane region" description="Helical" evidence="1">
    <location>
        <begin position="118"/>
        <end position="135"/>
    </location>
</feature>
<dbReference type="Pfam" id="PF19656">
    <property type="entry name" value="DUF6159"/>
    <property type="match status" value="1"/>
</dbReference>
<organism evidence="2 3">
    <name type="scientific">Legionella pneumophila (strain Lens)</name>
    <dbReference type="NCBI Taxonomy" id="297245"/>
    <lineage>
        <taxon>Bacteria</taxon>
        <taxon>Pseudomonadati</taxon>
        <taxon>Pseudomonadota</taxon>
        <taxon>Gammaproteobacteria</taxon>
        <taxon>Legionellales</taxon>
        <taxon>Legionellaceae</taxon>
        <taxon>Legionella</taxon>
    </lineage>
</organism>
<feature type="transmembrane region" description="Helical" evidence="1">
    <location>
        <begin position="227"/>
        <end position="246"/>
    </location>
</feature>
<evidence type="ECO:0000256" key="1">
    <source>
        <dbReference type="SAM" id="Phobius"/>
    </source>
</evidence>